<keyword evidence="3" id="KW-1185">Reference proteome</keyword>
<accession>A0ABP5D5J0</accession>
<comment type="caution">
    <text evidence="2">The sequence shown here is derived from an EMBL/GenBank/DDBJ whole genome shotgun (WGS) entry which is preliminary data.</text>
</comment>
<gene>
    <name evidence="2" type="ORF">GCM10009777_03770</name>
</gene>
<evidence type="ECO:0000313" key="2">
    <source>
        <dbReference type="EMBL" id="GAA1974490.1"/>
    </source>
</evidence>
<evidence type="ECO:0000313" key="3">
    <source>
        <dbReference type="Proteomes" id="UP001500326"/>
    </source>
</evidence>
<organism evidence="2 3">
    <name type="scientific">Microbacterium pumilum</name>
    <dbReference type="NCBI Taxonomy" id="344165"/>
    <lineage>
        <taxon>Bacteria</taxon>
        <taxon>Bacillati</taxon>
        <taxon>Actinomycetota</taxon>
        <taxon>Actinomycetes</taxon>
        <taxon>Micrococcales</taxon>
        <taxon>Microbacteriaceae</taxon>
        <taxon>Microbacterium</taxon>
    </lineage>
</organism>
<name>A0ABP5D5J0_9MICO</name>
<proteinExistence type="predicted"/>
<protein>
    <submittedName>
        <fullName evidence="2">Uncharacterized protein</fullName>
    </submittedName>
</protein>
<dbReference type="EMBL" id="BAAAOH010000001">
    <property type="protein sequence ID" value="GAA1974490.1"/>
    <property type="molecule type" value="Genomic_DNA"/>
</dbReference>
<feature type="compositionally biased region" description="Low complexity" evidence="1">
    <location>
        <begin position="102"/>
        <end position="116"/>
    </location>
</feature>
<dbReference type="Proteomes" id="UP001500326">
    <property type="component" value="Unassembled WGS sequence"/>
</dbReference>
<sequence length="145" mass="15328">MSDLDEVLGRLSEVSSTTTVRGLAIGKTHDSLRVAVRTGVIAIPLSEIVDLRRGETLSSGSQAVEVDVAHPEKIVQVLKVRPIAPGERIDSAVYSSPAGFSLTGERTTETATLTGRPLAQDQTDDGPGSPIVDDSAAIEIESTWY</sequence>
<dbReference type="RefSeq" id="WP_344057984.1">
    <property type="nucleotide sequence ID" value="NZ_BAAAOH010000001.1"/>
</dbReference>
<evidence type="ECO:0000256" key="1">
    <source>
        <dbReference type="SAM" id="MobiDB-lite"/>
    </source>
</evidence>
<feature type="region of interest" description="Disordered" evidence="1">
    <location>
        <begin position="100"/>
        <end position="133"/>
    </location>
</feature>
<reference evidence="3" key="1">
    <citation type="journal article" date="2019" name="Int. J. Syst. Evol. Microbiol.">
        <title>The Global Catalogue of Microorganisms (GCM) 10K type strain sequencing project: providing services to taxonomists for standard genome sequencing and annotation.</title>
        <authorList>
            <consortium name="The Broad Institute Genomics Platform"/>
            <consortium name="The Broad Institute Genome Sequencing Center for Infectious Disease"/>
            <person name="Wu L."/>
            <person name="Ma J."/>
        </authorList>
    </citation>
    <scope>NUCLEOTIDE SEQUENCE [LARGE SCALE GENOMIC DNA]</scope>
    <source>
        <strain evidence="3">JCM 14902</strain>
    </source>
</reference>